<sequence>MMVHPEVVALVRVAETLSFVRLRPVHAVVGNRAVVEEEVEVIAVVDEDLDLGTHPDSVVPRCIKFGSEFDIRDSRLDVIRTRPAVSSRLEQLLLGDPETGKGGQLSGEGVLNLVNACPNLVVVWLDSTTQLTDAALQGICQACPKLESLRITGHDKSSGSIRGSSMKFLAEHPEVAPKLKQLILYDQSYYNTEFQKALKKLSTTRKRLAITTGETCSSSWRDTSSTSVTLNGKLIYDQGGW</sequence>
<accession>A0AAW0GSJ2</accession>
<dbReference type="Proteomes" id="UP001385951">
    <property type="component" value="Unassembled WGS sequence"/>
</dbReference>
<dbReference type="AlphaFoldDB" id="A0AAW0GSJ2"/>
<dbReference type="Gene3D" id="3.80.10.10">
    <property type="entry name" value="Ribonuclease Inhibitor"/>
    <property type="match status" value="1"/>
</dbReference>
<gene>
    <name evidence="1" type="ORF">QCA50_003570</name>
</gene>
<proteinExistence type="predicted"/>
<organism evidence="1 2">
    <name type="scientific">Cerrena zonata</name>
    <dbReference type="NCBI Taxonomy" id="2478898"/>
    <lineage>
        <taxon>Eukaryota</taxon>
        <taxon>Fungi</taxon>
        <taxon>Dikarya</taxon>
        <taxon>Basidiomycota</taxon>
        <taxon>Agaricomycotina</taxon>
        <taxon>Agaricomycetes</taxon>
        <taxon>Polyporales</taxon>
        <taxon>Cerrenaceae</taxon>
        <taxon>Cerrena</taxon>
    </lineage>
</organism>
<dbReference type="InterPro" id="IPR032675">
    <property type="entry name" value="LRR_dom_sf"/>
</dbReference>
<reference evidence="1 2" key="1">
    <citation type="submission" date="2022-09" db="EMBL/GenBank/DDBJ databases">
        <authorList>
            <person name="Palmer J.M."/>
        </authorList>
    </citation>
    <scope>NUCLEOTIDE SEQUENCE [LARGE SCALE GENOMIC DNA]</scope>
    <source>
        <strain evidence="1 2">DSM 7382</strain>
    </source>
</reference>
<comment type="caution">
    <text evidence="1">The sequence shown here is derived from an EMBL/GenBank/DDBJ whole genome shotgun (WGS) entry which is preliminary data.</text>
</comment>
<protein>
    <submittedName>
        <fullName evidence="1">Uncharacterized protein</fullName>
    </submittedName>
</protein>
<dbReference type="SUPFAM" id="SSF52047">
    <property type="entry name" value="RNI-like"/>
    <property type="match status" value="1"/>
</dbReference>
<evidence type="ECO:0000313" key="1">
    <source>
        <dbReference type="EMBL" id="KAK7693994.1"/>
    </source>
</evidence>
<evidence type="ECO:0000313" key="2">
    <source>
        <dbReference type="Proteomes" id="UP001385951"/>
    </source>
</evidence>
<dbReference type="EMBL" id="JASBNA010000003">
    <property type="protein sequence ID" value="KAK7693994.1"/>
    <property type="molecule type" value="Genomic_DNA"/>
</dbReference>
<name>A0AAW0GSJ2_9APHY</name>
<keyword evidence="2" id="KW-1185">Reference proteome</keyword>